<evidence type="ECO:0000256" key="3">
    <source>
        <dbReference type="ARBA" id="ARBA00022692"/>
    </source>
</evidence>
<name>A0ABV0R7K0_9TELE</name>
<dbReference type="PANTHER" id="PTHR21508:SF3">
    <property type="entry name" value="MITOGUARDIN 1"/>
    <property type="match status" value="1"/>
</dbReference>
<reference evidence="9 10" key="1">
    <citation type="submission" date="2021-06" db="EMBL/GenBank/DDBJ databases">
        <authorList>
            <person name="Palmer J.M."/>
        </authorList>
    </citation>
    <scope>NUCLEOTIDE SEQUENCE [LARGE SCALE GENOMIC DNA]</scope>
    <source>
        <strain evidence="9 10">XC_2019</strain>
        <tissue evidence="9">Muscle</tissue>
    </source>
</reference>
<comment type="subcellular location">
    <subcellularLocation>
        <location evidence="1">Mitochondrion outer membrane</location>
    </subcellularLocation>
</comment>
<comment type="similarity">
    <text evidence="2">Belongs to the mitoguardin family.</text>
</comment>
<keyword evidence="10" id="KW-1185">Reference proteome</keyword>
<keyword evidence="4" id="KW-1000">Mitochondrion outer membrane</keyword>
<keyword evidence="7 8" id="KW-0472">Membrane</keyword>
<dbReference type="InterPro" id="IPR019392">
    <property type="entry name" value="Miga"/>
</dbReference>
<evidence type="ECO:0000256" key="2">
    <source>
        <dbReference type="ARBA" id="ARBA00008969"/>
    </source>
</evidence>
<evidence type="ECO:0000256" key="7">
    <source>
        <dbReference type="ARBA" id="ARBA00023136"/>
    </source>
</evidence>
<gene>
    <name evidence="9" type="ORF">XENOCAPTIV_030801</name>
</gene>
<dbReference type="PANTHER" id="PTHR21508">
    <property type="entry name" value="MITOGUARDIN"/>
    <property type="match status" value="1"/>
</dbReference>
<evidence type="ECO:0000256" key="1">
    <source>
        <dbReference type="ARBA" id="ARBA00004294"/>
    </source>
</evidence>
<evidence type="ECO:0000256" key="6">
    <source>
        <dbReference type="ARBA" id="ARBA00023128"/>
    </source>
</evidence>
<sequence length="264" mass="29168">VSVSTGTKKLVAATTFGTISLLLLARRFKRRKGRKKSQLPQCDQADFKFVSPAAAESDEVADLLAREDLDDVCLRDSISIASNDSFVSAAECVGDLDFLAKLHCVRQACEVQSNLILHLIVSSAAVLSIGCRNIDLMSLVFNLRVISQMFRVQGRSSQQPPLKHLQPIAGSQTRCRNATCLRLHAHECCLLQDQVLHFLKDVFDLDKVRYSSVETLAEDMLHLLHRRSELLLAYLGPDTLRPLSGCSTLQVQLVPSALLEAQAQ</sequence>
<evidence type="ECO:0000313" key="9">
    <source>
        <dbReference type="EMBL" id="MEQ2203482.1"/>
    </source>
</evidence>
<keyword evidence="3 8" id="KW-0812">Transmembrane</keyword>
<comment type="caution">
    <text evidence="9">The sequence shown here is derived from an EMBL/GenBank/DDBJ whole genome shotgun (WGS) entry which is preliminary data.</text>
</comment>
<keyword evidence="6" id="KW-0496">Mitochondrion</keyword>
<organism evidence="9 10">
    <name type="scientific">Xenoophorus captivus</name>
    <dbReference type="NCBI Taxonomy" id="1517983"/>
    <lineage>
        <taxon>Eukaryota</taxon>
        <taxon>Metazoa</taxon>
        <taxon>Chordata</taxon>
        <taxon>Craniata</taxon>
        <taxon>Vertebrata</taxon>
        <taxon>Euteleostomi</taxon>
        <taxon>Actinopterygii</taxon>
        <taxon>Neopterygii</taxon>
        <taxon>Teleostei</taxon>
        <taxon>Neoteleostei</taxon>
        <taxon>Acanthomorphata</taxon>
        <taxon>Ovalentaria</taxon>
        <taxon>Atherinomorphae</taxon>
        <taxon>Cyprinodontiformes</taxon>
        <taxon>Goodeidae</taxon>
        <taxon>Xenoophorus</taxon>
    </lineage>
</organism>
<evidence type="ECO:0000256" key="5">
    <source>
        <dbReference type="ARBA" id="ARBA00022989"/>
    </source>
</evidence>
<evidence type="ECO:0000256" key="4">
    <source>
        <dbReference type="ARBA" id="ARBA00022787"/>
    </source>
</evidence>
<feature type="transmembrane region" description="Helical" evidence="8">
    <location>
        <begin position="6"/>
        <end position="25"/>
    </location>
</feature>
<dbReference type="Proteomes" id="UP001434883">
    <property type="component" value="Unassembled WGS sequence"/>
</dbReference>
<proteinExistence type="inferred from homology"/>
<accession>A0ABV0R7K0</accession>
<protein>
    <submittedName>
        <fullName evidence="9">Uncharacterized protein</fullName>
    </submittedName>
</protein>
<dbReference type="EMBL" id="JAHRIN010034583">
    <property type="protein sequence ID" value="MEQ2203482.1"/>
    <property type="molecule type" value="Genomic_DNA"/>
</dbReference>
<keyword evidence="5 8" id="KW-1133">Transmembrane helix</keyword>
<evidence type="ECO:0000313" key="10">
    <source>
        <dbReference type="Proteomes" id="UP001434883"/>
    </source>
</evidence>
<dbReference type="Pfam" id="PF10265">
    <property type="entry name" value="Miga"/>
    <property type="match status" value="3"/>
</dbReference>
<evidence type="ECO:0000256" key="8">
    <source>
        <dbReference type="SAM" id="Phobius"/>
    </source>
</evidence>
<feature type="non-terminal residue" evidence="9">
    <location>
        <position position="1"/>
    </location>
</feature>